<dbReference type="InterPro" id="IPR011701">
    <property type="entry name" value="MFS"/>
</dbReference>
<dbReference type="InterPro" id="IPR050327">
    <property type="entry name" value="Proton-linked_MCT"/>
</dbReference>
<keyword evidence="3" id="KW-1133">Transmembrane helix</keyword>
<feature type="transmembrane region" description="Helical" evidence="3">
    <location>
        <begin position="118"/>
        <end position="137"/>
    </location>
</feature>
<sequence length="475" mass="51180">MPQFFKTRKPALEPASDVGQLGEKIEIDSPVDSDSSGEVEFKEGGYGWVVVASVLLVNAHTWGMNSSYSVFLAYYLRSGTLDGSSPLAFAFVGGLSISMALLVSPIATMCIGRFGTKATLRLGVILEAGSFIGASFSTEMWHLLLSQGVCFGVGLGFCFTATVGVVPQWFDKRRSFANAVSTSGSGFGGLIYSLATNAMITNLGLDWAFRILAILAFVVNGACSIALRDRNKEVGAIHVAFHLAFFKQPQFWLFVGWGFFSIIGYVIVVFSVPDYAQTVGFGATQGSILAAIFNLSQGLGRPLIGLASDRFGRLNVAGLGTLIACLTAFFFWIFAGKSYAGLVVYNLFGVFAGCIWPCVAPVGAEVVGIPLLPAVLSIYWLVLVLPSTFAEVIALAMKKPGENGYLDVQIFAGLMYAASFLSIWFLRSWKLHQVGCLDMIEEGESEEDRESRAASLRIPHSLRTYLGGILKVKHI</sequence>
<dbReference type="PANTHER" id="PTHR11360:SF315">
    <property type="entry name" value="TRANSPORTER MCH2-RELATED"/>
    <property type="match status" value="1"/>
</dbReference>
<evidence type="ECO:0000313" key="5">
    <source>
        <dbReference type="Proteomes" id="UP001175000"/>
    </source>
</evidence>
<dbReference type="GO" id="GO:0022857">
    <property type="term" value="F:transmembrane transporter activity"/>
    <property type="evidence" value="ECO:0007669"/>
    <property type="project" value="InterPro"/>
</dbReference>
<feature type="transmembrane region" description="Helical" evidence="3">
    <location>
        <begin position="207"/>
        <end position="227"/>
    </location>
</feature>
<dbReference type="AlphaFoldDB" id="A0AA39XGG3"/>
<comment type="similarity">
    <text evidence="2">Belongs to the major facilitator superfamily. Monocarboxylate porter (TC 2.A.1.13) family.</text>
</comment>
<name>A0AA39XGG3_9PEZI</name>
<feature type="transmembrane region" description="Helical" evidence="3">
    <location>
        <begin position="176"/>
        <end position="195"/>
    </location>
</feature>
<feature type="transmembrane region" description="Helical" evidence="3">
    <location>
        <begin position="408"/>
        <end position="426"/>
    </location>
</feature>
<feature type="transmembrane region" description="Helical" evidence="3">
    <location>
        <begin position="316"/>
        <end position="334"/>
    </location>
</feature>
<keyword evidence="3" id="KW-0472">Membrane</keyword>
<evidence type="ECO:0000256" key="1">
    <source>
        <dbReference type="ARBA" id="ARBA00004141"/>
    </source>
</evidence>
<feature type="transmembrane region" description="Helical" evidence="3">
    <location>
        <begin position="278"/>
        <end position="295"/>
    </location>
</feature>
<comment type="caution">
    <text evidence="4">The sequence shown here is derived from an EMBL/GenBank/DDBJ whole genome shotgun (WGS) entry which is preliminary data.</text>
</comment>
<evidence type="ECO:0000256" key="3">
    <source>
        <dbReference type="SAM" id="Phobius"/>
    </source>
</evidence>
<dbReference type="Pfam" id="PF07690">
    <property type="entry name" value="MFS_1"/>
    <property type="match status" value="1"/>
</dbReference>
<dbReference type="Proteomes" id="UP001175000">
    <property type="component" value="Unassembled WGS sequence"/>
</dbReference>
<protein>
    <submittedName>
        <fullName evidence="4">Major facilitator superfamily domain-containing protein</fullName>
    </submittedName>
</protein>
<proteinExistence type="inferred from homology"/>
<feature type="transmembrane region" description="Helical" evidence="3">
    <location>
        <begin position="340"/>
        <end position="359"/>
    </location>
</feature>
<dbReference type="GO" id="GO:0016020">
    <property type="term" value="C:membrane"/>
    <property type="evidence" value="ECO:0007669"/>
    <property type="project" value="UniProtKB-SubCell"/>
</dbReference>
<feature type="transmembrane region" description="Helical" evidence="3">
    <location>
        <begin position="84"/>
        <end position="106"/>
    </location>
</feature>
<keyword evidence="3" id="KW-0812">Transmembrane</keyword>
<feature type="transmembrane region" description="Helical" evidence="3">
    <location>
        <begin position="143"/>
        <end position="164"/>
    </location>
</feature>
<organism evidence="4 5">
    <name type="scientific">Immersiella caudata</name>
    <dbReference type="NCBI Taxonomy" id="314043"/>
    <lineage>
        <taxon>Eukaryota</taxon>
        <taxon>Fungi</taxon>
        <taxon>Dikarya</taxon>
        <taxon>Ascomycota</taxon>
        <taxon>Pezizomycotina</taxon>
        <taxon>Sordariomycetes</taxon>
        <taxon>Sordariomycetidae</taxon>
        <taxon>Sordariales</taxon>
        <taxon>Lasiosphaeriaceae</taxon>
        <taxon>Immersiella</taxon>
    </lineage>
</organism>
<evidence type="ECO:0000313" key="4">
    <source>
        <dbReference type="EMBL" id="KAK0633558.1"/>
    </source>
</evidence>
<comment type="subcellular location">
    <subcellularLocation>
        <location evidence="1">Membrane</location>
        <topology evidence="1">Multi-pass membrane protein</topology>
    </subcellularLocation>
</comment>
<reference evidence="4" key="1">
    <citation type="submission" date="2023-06" db="EMBL/GenBank/DDBJ databases">
        <title>Genome-scale phylogeny and comparative genomics of the fungal order Sordariales.</title>
        <authorList>
            <consortium name="Lawrence Berkeley National Laboratory"/>
            <person name="Hensen N."/>
            <person name="Bonometti L."/>
            <person name="Westerberg I."/>
            <person name="Brannstrom I.O."/>
            <person name="Guillou S."/>
            <person name="Cros-Aarteil S."/>
            <person name="Calhoun S."/>
            <person name="Haridas S."/>
            <person name="Kuo A."/>
            <person name="Mondo S."/>
            <person name="Pangilinan J."/>
            <person name="Riley R."/>
            <person name="Labutti K."/>
            <person name="Andreopoulos B."/>
            <person name="Lipzen A."/>
            <person name="Chen C."/>
            <person name="Yanf M."/>
            <person name="Daum C."/>
            <person name="Ng V."/>
            <person name="Clum A."/>
            <person name="Steindorff A."/>
            <person name="Ohm R."/>
            <person name="Martin F."/>
            <person name="Silar P."/>
            <person name="Natvig D."/>
            <person name="Lalanne C."/>
            <person name="Gautier V."/>
            <person name="Ament-Velasquez S.L."/>
            <person name="Kruys A."/>
            <person name="Hutchinson M.I."/>
            <person name="Powell A.J."/>
            <person name="Barry K."/>
            <person name="Miller A.N."/>
            <person name="Grigoriev I.V."/>
            <person name="Debuchy R."/>
            <person name="Gladieux P."/>
            <person name="Thoren M.H."/>
            <person name="Johannesson H."/>
        </authorList>
    </citation>
    <scope>NUCLEOTIDE SEQUENCE</scope>
    <source>
        <strain evidence="4">CBS 606.72</strain>
    </source>
</reference>
<dbReference type="InterPro" id="IPR036259">
    <property type="entry name" value="MFS_trans_sf"/>
</dbReference>
<feature type="transmembrane region" description="Helical" evidence="3">
    <location>
        <begin position="45"/>
        <end position="64"/>
    </location>
</feature>
<keyword evidence="5" id="KW-1185">Reference proteome</keyword>
<dbReference type="PANTHER" id="PTHR11360">
    <property type="entry name" value="MONOCARBOXYLATE TRANSPORTER"/>
    <property type="match status" value="1"/>
</dbReference>
<dbReference type="SUPFAM" id="SSF103473">
    <property type="entry name" value="MFS general substrate transporter"/>
    <property type="match status" value="1"/>
</dbReference>
<dbReference type="EMBL" id="JAULSU010000001">
    <property type="protein sequence ID" value="KAK0633558.1"/>
    <property type="molecule type" value="Genomic_DNA"/>
</dbReference>
<feature type="transmembrane region" description="Helical" evidence="3">
    <location>
        <begin position="371"/>
        <end position="396"/>
    </location>
</feature>
<dbReference type="Gene3D" id="1.20.1250.20">
    <property type="entry name" value="MFS general substrate transporter like domains"/>
    <property type="match status" value="2"/>
</dbReference>
<accession>A0AA39XGG3</accession>
<gene>
    <name evidence="4" type="ORF">B0T14DRAFT_417004</name>
</gene>
<evidence type="ECO:0000256" key="2">
    <source>
        <dbReference type="ARBA" id="ARBA00006727"/>
    </source>
</evidence>
<feature type="transmembrane region" description="Helical" evidence="3">
    <location>
        <begin position="251"/>
        <end position="272"/>
    </location>
</feature>